<sequence>MFLSNQGIYLNGDTFTFPGEIVCFGRGTLILTICGDVAVEDLREGDLVMTRDHGAQPIRWIGSHYIGTVILNTQPNLHPIRISAGALGQNAPAQDLIVSPQHRVLVRSKIAQRMFGAIEILVAAKHLLELDGINIADDLVEVEYYHMLFDQHEVITSNGVKTESLYTGPEAIKSIGAQALREIYTLFSELRDRDYSPVPARMLLSGRQGRQLAGRHTKNNRAMLM</sequence>
<evidence type="ECO:0000313" key="3">
    <source>
        <dbReference type="Proteomes" id="UP000500791"/>
    </source>
</evidence>
<gene>
    <name evidence="2" type="ORF">G8E03_15340</name>
</gene>
<proteinExistence type="predicted"/>
<accession>A0A6G7VQ86</accession>
<evidence type="ECO:0000259" key="1">
    <source>
        <dbReference type="Pfam" id="PF13403"/>
    </source>
</evidence>
<keyword evidence="2" id="KW-0614">Plasmid</keyword>
<protein>
    <submittedName>
        <fullName evidence="2">Hint domain-containing protein</fullName>
    </submittedName>
</protein>
<dbReference type="InterPro" id="IPR028992">
    <property type="entry name" value="Hedgehog/Intein_dom"/>
</dbReference>
<dbReference type="Pfam" id="PF13403">
    <property type="entry name" value="Hint_2"/>
    <property type="match status" value="1"/>
</dbReference>
<feature type="domain" description="Hedgehog/Intein (Hint)" evidence="1">
    <location>
        <begin position="22"/>
        <end position="168"/>
    </location>
</feature>
<geneLocation type="plasmid" evidence="2 3">
    <name>unnamed2</name>
</geneLocation>
<dbReference type="Gene3D" id="2.170.16.10">
    <property type="entry name" value="Hedgehog/Intein (Hint) domain"/>
    <property type="match status" value="1"/>
</dbReference>
<dbReference type="Proteomes" id="UP000500791">
    <property type="component" value="Plasmid unnamed2"/>
</dbReference>
<dbReference type="AlphaFoldDB" id="A0A6G7VQ86"/>
<reference evidence="2 3" key="1">
    <citation type="submission" date="2020-03" db="EMBL/GenBank/DDBJ databases">
        <title>Complete genome sequence of Monaibacterium sp. ALG8 with diverse plasmids.</title>
        <authorList>
            <person name="Sun C."/>
        </authorList>
    </citation>
    <scope>NUCLEOTIDE SEQUENCE [LARGE SCALE GENOMIC DNA]</scope>
    <source>
        <strain evidence="2 3">ALG8</strain>
        <plasmid evidence="2 3">unnamed2</plasmid>
    </source>
</reference>
<evidence type="ECO:0000313" key="2">
    <source>
        <dbReference type="EMBL" id="QIK42243.1"/>
    </source>
</evidence>
<dbReference type="KEGG" id="mon:G8E03_15340"/>
<dbReference type="EMBL" id="CP049813">
    <property type="protein sequence ID" value="QIK42243.1"/>
    <property type="molecule type" value="Genomic_DNA"/>
</dbReference>
<organism evidence="2 3">
    <name type="scientific">Pontivivens nitratireducens</name>
    <dbReference type="NCBI Taxonomy" id="2758038"/>
    <lineage>
        <taxon>Bacteria</taxon>
        <taxon>Pseudomonadati</taxon>
        <taxon>Pseudomonadota</taxon>
        <taxon>Alphaproteobacteria</taxon>
        <taxon>Rhodobacterales</taxon>
        <taxon>Paracoccaceae</taxon>
        <taxon>Pontivivens</taxon>
    </lineage>
</organism>
<dbReference type="InterPro" id="IPR036844">
    <property type="entry name" value="Hint_dom_sf"/>
</dbReference>
<name>A0A6G7VQ86_9RHOB</name>
<dbReference type="SUPFAM" id="SSF51294">
    <property type="entry name" value="Hedgehog/intein (Hint) domain"/>
    <property type="match status" value="1"/>
</dbReference>
<keyword evidence="3" id="KW-1185">Reference proteome</keyword>